<dbReference type="Pfam" id="PF08386">
    <property type="entry name" value="Abhydrolase_4"/>
    <property type="match status" value="1"/>
</dbReference>
<feature type="signal peptide" evidence="4">
    <location>
        <begin position="1"/>
        <end position="32"/>
    </location>
</feature>
<evidence type="ECO:0000256" key="4">
    <source>
        <dbReference type="SAM" id="SignalP"/>
    </source>
</evidence>
<evidence type="ECO:0000313" key="7">
    <source>
        <dbReference type="Proteomes" id="UP000621266"/>
    </source>
</evidence>
<evidence type="ECO:0000256" key="3">
    <source>
        <dbReference type="ARBA" id="ARBA00022801"/>
    </source>
</evidence>
<evidence type="ECO:0000256" key="1">
    <source>
        <dbReference type="ARBA" id="ARBA00010088"/>
    </source>
</evidence>
<dbReference type="GO" id="GO:0016787">
    <property type="term" value="F:hydrolase activity"/>
    <property type="evidence" value="ECO:0007669"/>
    <property type="project" value="UniProtKB-KW"/>
</dbReference>
<name>A0ABQ7FDB2_9ACTN</name>
<dbReference type="Gene3D" id="3.40.50.1820">
    <property type="entry name" value="alpha/beta hydrolase"/>
    <property type="match status" value="1"/>
</dbReference>
<evidence type="ECO:0000256" key="2">
    <source>
        <dbReference type="ARBA" id="ARBA00022729"/>
    </source>
</evidence>
<dbReference type="InterPro" id="IPR029058">
    <property type="entry name" value="AB_hydrolase_fold"/>
</dbReference>
<dbReference type="EMBL" id="WHPN01000334">
    <property type="protein sequence ID" value="KAF4407056.1"/>
    <property type="molecule type" value="Genomic_DNA"/>
</dbReference>
<proteinExistence type="inferred from homology"/>
<feature type="chain" id="PRO_5045756494" evidence="4">
    <location>
        <begin position="33"/>
        <end position="514"/>
    </location>
</feature>
<organism evidence="6 7">
    <name type="scientific">Streptomyces lycii</name>
    <dbReference type="NCBI Taxonomy" id="2654337"/>
    <lineage>
        <taxon>Bacteria</taxon>
        <taxon>Bacillati</taxon>
        <taxon>Actinomycetota</taxon>
        <taxon>Actinomycetes</taxon>
        <taxon>Kitasatosporales</taxon>
        <taxon>Streptomycetaceae</taxon>
        <taxon>Streptomyces</taxon>
    </lineage>
</organism>
<dbReference type="InterPro" id="IPR051601">
    <property type="entry name" value="Serine_prot/Carboxylest_S33"/>
</dbReference>
<evidence type="ECO:0000259" key="5">
    <source>
        <dbReference type="Pfam" id="PF08386"/>
    </source>
</evidence>
<comment type="similarity">
    <text evidence="1">Belongs to the peptidase S33 family.</text>
</comment>
<dbReference type="PANTHER" id="PTHR43248">
    <property type="entry name" value="2-SUCCINYL-6-HYDROXY-2,4-CYCLOHEXADIENE-1-CARBOXYLATE SYNTHASE"/>
    <property type="match status" value="1"/>
</dbReference>
<keyword evidence="2 4" id="KW-0732">Signal</keyword>
<dbReference type="PANTHER" id="PTHR43248:SF29">
    <property type="entry name" value="TRIPEPTIDYL AMINOPEPTIDASE"/>
    <property type="match status" value="1"/>
</dbReference>
<keyword evidence="3 6" id="KW-0378">Hydrolase</keyword>
<dbReference type="PROSITE" id="PS51318">
    <property type="entry name" value="TAT"/>
    <property type="match status" value="1"/>
</dbReference>
<comment type="caution">
    <text evidence="6">The sequence shown here is derived from an EMBL/GenBank/DDBJ whole genome shotgun (WGS) entry which is preliminary data.</text>
</comment>
<dbReference type="InterPro" id="IPR006311">
    <property type="entry name" value="TAT_signal"/>
</dbReference>
<dbReference type="RefSeq" id="WP_156206926.1">
    <property type="nucleotide sequence ID" value="NZ_WHPN01000334.1"/>
</dbReference>
<keyword evidence="7" id="KW-1185">Reference proteome</keyword>
<feature type="domain" description="Peptidase S33 tripeptidyl aminopeptidase-like C-terminal" evidence="5">
    <location>
        <begin position="415"/>
        <end position="506"/>
    </location>
</feature>
<sequence>MPTTPRRTAPIAAAVVTATAALTALVPPAAGAAEPHRSDGRDRTGSVRLDWAACPGKGEDSAQRCAELPVPLDHGDPRGEQITLTVSRIASTGPAARRGTLLLIPGGPGGSGIDRLARFGPDLMAGTRGAYDLVSFDPRGVGLSSPVSCDLDPDDVATVKLRPWPGPGGDISENVARGKRVADACARSEDPVLRSLSSVNEARDIDRVRAALGEERISAWGVSYGAYVGAVYAQLFPHRTDRWLLDSIGDPDHTRVARGWAENYGPAIEDRFPDFAAWASKPRNPLRIAPTPAGVRKEFLRLAARLDREPRPWPGARPPVLDGNVLRQTMMDAFYSDANFPALAELMLAAEDPRKPLPEPEVPPLEVLQNNAAVVVATICNDVRWPRSVPGYAREVAANRVRYPLTAGLPVNIFPCAFWPYEPAEKPVRITSDGPSNILLVQNLRDPSTPYRGALEMRRALGERARMVTVDAGGHGAYLSNGNARGDRTVTEFLLTGRRPGTDVVCRDPGPEAG</sequence>
<accession>A0ABQ7FDB2</accession>
<dbReference type="SUPFAM" id="SSF53474">
    <property type="entry name" value="alpha/beta-Hydrolases"/>
    <property type="match status" value="1"/>
</dbReference>
<dbReference type="InterPro" id="IPR013595">
    <property type="entry name" value="Pept_S33_TAP-like_C"/>
</dbReference>
<reference evidence="6 7" key="1">
    <citation type="submission" date="2019-10" db="EMBL/GenBank/DDBJ databases">
        <title>Streptomyces tenebrisbrunneis sp.nov., an endogenous actinomycete isolated from of Lycium ruthenicum.</title>
        <authorList>
            <person name="Ma L."/>
        </authorList>
    </citation>
    <scope>NUCLEOTIDE SEQUENCE [LARGE SCALE GENOMIC DNA]</scope>
    <source>
        <strain evidence="6 7">TRM 66187</strain>
    </source>
</reference>
<evidence type="ECO:0000313" key="6">
    <source>
        <dbReference type="EMBL" id="KAF4407056.1"/>
    </source>
</evidence>
<protein>
    <submittedName>
        <fullName evidence="6">Alpha/beta hydrolase</fullName>
    </submittedName>
</protein>
<gene>
    <name evidence="6" type="ORF">GCU69_21720</name>
</gene>
<dbReference type="Proteomes" id="UP000621266">
    <property type="component" value="Unassembled WGS sequence"/>
</dbReference>